<evidence type="ECO:0000259" key="1">
    <source>
        <dbReference type="SMART" id="SM00953"/>
    </source>
</evidence>
<dbReference type="RefSeq" id="WP_175108121.1">
    <property type="nucleotide sequence ID" value="NZ_CADIKM010000067.1"/>
</dbReference>
<dbReference type="Pfam" id="PF08808">
    <property type="entry name" value="RES"/>
    <property type="match status" value="1"/>
</dbReference>
<reference evidence="2 3" key="1">
    <citation type="submission" date="2020-04" db="EMBL/GenBank/DDBJ databases">
        <authorList>
            <person name="De Canck E."/>
        </authorList>
    </citation>
    <scope>NUCLEOTIDE SEQUENCE [LARGE SCALE GENOMIC DNA]</scope>
    <source>
        <strain evidence="2 3">LMG 28138</strain>
    </source>
</reference>
<protein>
    <recommendedName>
        <fullName evidence="1">RES domain-containing protein</fullName>
    </recommendedName>
</protein>
<sequence>MTVAAWRIATDTPDYTSDDLTGEGAKRTGGRWNRSGTAVLYCAASIALACLETVVHWNADDLPLNRYLVRLDVPDEVFDKAMVVSADNGPVGWNAIPTGRVSLDVGEAWATEKKSALLLVPSVIVPEEFNVLINPQHPDAIVITATKLRKWIYDARLRM</sequence>
<keyword evidence="3" id="KW-1185">Reference proteome</keyword>
<dbReference type="InterPro" id="IPR014914">
    <property type="entry name" value="RES_dom"/>
</dbReference>
<feature type="domain" description="RES" evidence="1">
    <location>
        <begin position="19"/>
        <end position="147"/>
    </location>
</feature>
<proteinExistence type="predicted"/>
<dbReference type="SMART" id="SM00953">
    <property type="entry name" value="RES"/>
    <property type="match status" value="1"/>
</dbReference>
<evidence type="ECO:0000313" key="3">
    <source>
        <dbReference type="Proteomes" id="UP000494115"/>
    </source>
</evidence>
<dbReference type="EMBL" id="CADIKM010000067">
    <property type="protein sequence ID" value="CAB3804807.1"/>
    <property type="molecule type" value="Genomic_DNA"/>
</dbReference>
<dbReference type="AlphaFoldDB" id="A0A6S7BLI9"/>
<accession>A0A6S7BLI9</accession>
<dbReference type="Proteomes" id="UP000494115">
    <property type="component" value="Unassembled WGS sequence"/>
</dbReference>
<organism evidence="2 3">
    <name type="scientific">Pararobbsia alpina</name>
    <dbReference type="NCBI Taxonomy" id="621374"/>
    <lineage>
        <taxon>Bacteria</taxon>
        <taxon>Pseudomonadati</taxon>
        <taxon>Pseudomonadota</taxon>
        <taxon>Betaproteobacteria</taxon>
        <taxon>Burkholderiales</taxon>
        <taxon>Burkholderiaceae</taxon>
        <taxon>Pararobbsia</taxon>
    </lineage>
</organism>
<evidence type="ECO:0000313" key="2">
    <source>
        <dbReference type="EMBL" id="CAB3804807.1"/>
    </source>
</evidence>
<name>A0A6S7BLI9_9BURK</name>
<gene>
    <name evidence="2" type="ORF">LMG28138_05577</name>
</gene>